<feature type="signal peptide" evidence="2">
    <location>
        <begin position="1"/>
        <end position="17"/>
    </location>
</feature>
<keyword evidence="4" id="KW-1185">Reference proteome</keyword>
<dbReference type="OrthoDB" id="7700860at2759"/>
<feature type="compositionally biased region" description="Low complexity" evidence="1">
    <location>
        <begin position="359"/>
        <end position="374"/>
    </location>
</feature>
<evidence type="ECO:0000313" key="4">
    <source>
        <dbReference type="Proteomes" id="UP000639338"/>
    </source>
</evidence>
<feature type="compositionally biased region" description="Polar residues" evidence="1">
    <location>
        <begin position="425"/>
        <end position="438"/>
    </location>
</feature>
<feature type="compositionally biased region" description="Polar residues" evidence="1">
    <location>
        <begin position="232"/>
        <end position="243"/>
    </location>
</feature>
<feature type="region of interest" description="Disordered" evidence="1">
    <location>
        <begin position="39"/>
        <end position="112"/>
    </location>
</feature>
<proteinExistence type="predicted"/>
<feature type="compositionally biased region" description="Polar residues" evidence="1">
    <location>
        <begin position="150"/>
        <end position="182"/>
    </location>
</feature>
<feature type="compositionally biased region" description="Low complexity" evidence="1">
    <location>
        <begin position="401"/>
        <end position="416"/>
    </location>
</feature>
<feature type="region of interest" description="Disordered" evidence="1">
    <location>
        <begin position="219"/>
        <end position="274"/>
    </location>
</feature>
<feature type="compositionally biased region" description="Polar residues" evidence="1">
    <location>
        <begin position="125"/>
        <end position="140"/>
    </location>
</feature>
<accession>A0A834XPL3</accession>
<organism evidence="3 4">
    <name type="scientific">Aphidius gifuensis</name>
    <name type="common">Parasitoid wasp</name>
    <dbReference type="NCBI Taxonomy" id="684658"/>
    <lineage>
        <taxon>Eukaryota</taxon>
        <taxon>Metazoa</taxon>
        <taxon>Ecdysozoa</taxon>
        <taxon>Arthropoda</taxon>
        <taxon>Hexapoda</taxon>
        <taxon>Insecta</taxon>
        <taxon>Pterygota</taxon>
        <taxon>Neoptera</taxon>
        <taxon>Endopterygota</taxon>
        <taxon>Hymenoptera</taxon>
        <taxon>Apocrita</taxon>
        <taxon>Ichneumonoidea</taxon>
        <taxon>Braconidae</taxon>
        <taxon>Aphidiinae</taxon>
        <taxon>Aphidius</taxon>
    </lineage>
</organism>
<feature type="compositionally biased region" description="Low complexity" evidence="1">
    <location>
        <begin position="252"/>
        <end position="268"/>
    </location>
</feature>
<feature type="region of interest" description="Disordered" evidence="1">
    <location>
        <begin position="344"/>
        <end position="374"/>
    </location>
</feature>
<sequence>MKFIIIIGLLAIYCSLALVNSTDKQKTLENSENAIKDLIEMESDKDAPESQRKRDSGYYYSRPSRPSRPSGSKVKFGPRLPSQRVKPFNRYGPPNYSSQSHSRPPGQSLFEVPSPIRNIDFIESNPISNQNNIPTRQNLPNYLPPKNQKPPKTSSPIAFQPSRPITFSNNQENNFFPNSFPQRENLIQHPSPESLASDESLFLSQNAQKIAQLYETPATNLNYPPYEDFENSDTNTKNPSNQFRIIVPDPIQTSQQQQQQQHDQQNIQGFNGPIPAYSNGILESPRILERLQSQEKDRIIVQLQQALASQTQDSTSDYLRYAQNYGQTINNENTLLSSIGTQTSQLDKPNEFNNQGHHSVPSFGSESTSSSFGPSSLGATGLTFQGHHLNFPFTHSFSQDTPSITTTTPSSIISSSNNQPHHDNGNNQGNNIPSVSNPFPQYGGFVPTLITGTNYHQNFPNYGTNFVSSNTPNKPGQSTDTLPTHFAIPLPTLLPEFKPINTGSTLSNPNLGKPSFIPPITRPQIPFNNIHPIHPIQPIVPIVSTQNHAHPTYGIQPTTLVNPILVKPVKPVYPLYYYQNIAYPLRKPSLPLSPWNYAPAYPQRKSSKIWK</sequence>
<keyword evidence="2" id="KW-0732">Signal</keyword>
<feature type="region of interest" description="Disordered" evidence="1">
    <location>
        <begin position="400"/>
        <end position="438"/>
    </location>
</feature>
<dbReference type="Proteomes" id="UP000639338">
    <property type="component" value="Unassembled WGS sequence"/>
</dbReference>
<evidence type="ECO:0000256" key="2">
    <source>
        <dbReference type="SAM" id="SignalP"/>
    </source>
</evidence>
<feature type="compositionally biased region" description="Polar residues" evidence="1">
    <location>
        <begin position="344"/>
        <end position="357"/>
    </location>
</feature>
<dbReference type="AlphaFoldDB" id="A0A834XPL3"/>
<gene>
    <name evidence="3" type="ORF">HCN44_002655</name>
</gene>
<name>A0A834XPL3_APHGI</name>
<feature type="compositionally biased region" description="Basic and acidic residues" evidence="1">
    <location>
        <begin position="39"/>
        <end position="56"/>
    </location>
</feature>
<feature type="region of interest" description="Disordered" evidence="1">
    <location>
        <begin position="125"/>
        <end position="194"/>
    </location>
</feature>
<feature type="chain" id="PRO_5032572433" evidence="2">
    <location>
        <begin position="18"/>
        <end position="611"/>
    </location>
</feature>
<evidence type="ECO:0000313" key="3">
    <source>
        <dbReference type="EMBL" id="KAF7991093.1"/>
    </source>
</evidence>
<reference evidence="3 4" key="1">
    <citation type="submission" date="2020-08" db="EMBL/GenBank/DDBJ databases">
        <title>Aphidius gifuensis genome sequencing and assembly.</title>
        <authorList>
            <person name="Du Z."/>
        </authorList>
    </citation>
    <scope>NUCLEOTIDE SEQUENCE [LARGE SCALE GENOMIC DNA]</scope>
    <source>
        <strain evidence="3">YNYX2018</strain>
        <tissue evidence="3">Adults</tissue>
    </source>
</reference>
<dbReference type="EMBL" id="JACMRX010000004">
    <property type="protein sequence ID" value="KAF7991093.1"/>
    <property type="molecule type" value="Genomic_DNA"/>
</dbReference>
<evidence type="ECO:0000256" key="1">
    <source>
        <dbReference type="SAM" id="MobiDB-lite"/>
    </source>
</evidence>
<comment type="caution">
    <text evidence="3">The sequence shown here is derived from an EMBL/GenBank/DDBJ whole genome shotgun (WGS) entry which is preliminary data.</text>
</comment>
<protein>
    <submittedName>
        <fullName evidence="3">Uncharacterized protein</fullName>
    </submittedName>
</protein>
<feature type="compositionally biased region" description="Low complexity" evidence="1">
    <location>
        <begin position="57"/>
        <end position="72"/>
    </location>
</feature>